<gene>
    <name evidence="6 11" type="primary">hflX</name>
    <name evidence="11" type="ORF">GCM10011351_04930</name>
</gene>
<dbReference type="FunFam" id="3.40.50.11060:FF:000001">
    <property type="entry name" value="GTPase HflX"/>
    <property type="match status" value="1"/>
</dbReference>
<dbReference type="InterPro" id="IPR030394">
    <property type="entry name" value="G_HFLX_dom"/>
</dbReference>
<proteinExistence type="inferred from homology"/>
<dbReference type="InterPro" id="IPR042108">
    <property type="entry name" value="GTPase_HflX_N_sf"/>
</dbReference>
<comment type="subunit">
    <text evidence="6">Monomer. Associates with the 50S ribosomal subunit.</text>
</comment>
<evidence type="ECO:0000256" key="4">
    <source>
        <dbReference type="ARBA" id="ARBA00022842"/>
    </source>
</evidence>
<sequence length="407" mass="46840">MQENVLIIAVQQQTDDESRLDYSIEELKSLIETADGRVADIIMQKRDHPHPALYLGSGKLEEIKTLIEELEVDIIIANDELSATQMRNLQKHLEVPIIDRSQLILDIFANRAQTKEGKLQVELAQYKYMLPRLHGQGQALSRLGGGIGTRGPGETKLETDRRHINRRIDEIKAKLETVVNQRAQYRKRRKTNKAFQIAIVGYTNAGKSTLFNRLTKSDAFEQDQLFATLDPMSRQMQFPSGLRAIVTDTVGFMQDLPTALIAAFRSTLEEVTEADFIYHVVDAAHPDHQQHQATVVKLLQDLKADQIPMLTIYNKKDLLTEQFIPSTHPSIIISAYDQIDRKKMLEKTEQELKEHWDFYNTVIPANEGKKLQLYKQHTILEKDEFDPEIEAYRLEGYMPTDHPLHYR</sequence>
<feature type="binding site" evidence="7">
    <location>
        <begin position="334"/>
        <end position="336"/>
    </location>
    <ligand>
        <name>GTP</name>
        <dbReference type="ChEBI" id="CHEBI:37565"/>
    </ligand>
</feature>
<feature type="binding site" evidence="7">
    <location>
        <begin position="226"/>
        <end position="230"/>
    </location>
    <ligand>
        <name>GTP</name>
        <dbReference type="ChEBI" id="CHEBI:37565"/>
    </ligand>
</feature>
<evidence type="ECO:0000256" key="9">
    <source>
        <dbReference type="SAM" id="Coils"/>
    </source>
</evidence>
<dbReference type="PANTHER" id="PTHR10229:SF0">
    <property type="entry name" value="GTP-BINDING PROTEIN 6-RELATED"/>
    <property type="match status" value="1"/>
</dbReference>
<comment type="similarity">
    <text evidence="6">Belongs to the TRAFAC class OBG-HflX-like GTPase superfamily. HflX GTPase family.</text>
</comment>
<evidence type="ECO:0000256" key="5">
    <source>
        <dbReference type="ARBA" id="ARBA00023134"/>
    </source>
</evidence>
<dbReference type="SUPFAM" id="SSF52540">
    <property type="entry name" value="P-loop containing nucleoside triphosphate hydrolases"/>
    <property type="match status" value="1"/>
</dbReference>
<dbReference type="Proteomes" id="UP000618460">
    <property type="component" value="Unassembled WGS sequence"/>
</dbReference>
<comment type="cofactor">
    <cofactor evidence="8">
        <name>Mg(2+)</name>
        <dbReference type="ChEBI" id="CHEBI:18420"/>
    </cofactor>
</comment>
<accession>A0A917TH17</accession>
<dbReference type="InterPro" id="IPR027417">
    <property type="entry name" value="P-loop_NTPase"/>
</dbReference>
<dbReference type="Pfam" id="PF13167">
    <property type="entry name" value="GTP-bdg_N"/>
    <property type="match status" value="1"/>
</dbReference>
<feature type="coiled-coil region" evidence="9">
    <location>
        <begin position="60"/>
        <end position="87"/>
    </location>
</feature>
<evidence type="ECO:0000256" key="1">
    <source>
        <dbReference type="ARBA" id="ARBA00022490"/>
    </source>
</evidence>
<keyword evidence="12" id="KW-1185">Reference proteome</keyword>
<dbReference type="AlphaFoldDB" id="A0A917TH17"/>
<feature type="binding site" evidence="7">
    <location>
        <begin position="201"/>
        <end position="208"/>
    </location>
    <ligand>
        <name>GTP</name>
        <dbReference type="ChEBI" id="CHEBI:37565"/>
    </ligand>
</feature>
<dbReference type="InterPro" id="IPR025121">
    <property type="entry name" value="GTPase_HflX_N"/>
</dbReference>
<keyword evidence="2 8" id="KW-0479">Metal-binding</keyword>
<evidence type="ECO:0000256" key="2">
    <source>
        <dbReference type="ARBA" id="ARBA00022723"/>
    </source>
</evidence>
<dbReference type="NCBIfam" id="TIGR03156">
    <property type="entry name" value="GTP_HflX"/>
    <property type="match status" value="1"/>
</dbReference>
<dbReference type="PANTHER" id="PTHR10229">
    <property type="entry name" value="GTP-BINDING PROTEIN HFLX"/>
    <property type="match status" value="1"/>
</dbReference>
<feature type="domain" description="Hflx-type G" evidence="10">
    <location>
        <begin position="195"/>
        <end position="356"/>
    </location>
</feature>
<evidence type="ECO:0000256" key="6">
    <source>
        <dbReference type="HAMAP-Rule" id="MF_00900"/>
    </source>
</evidence>
<dbReference type="GO" id="GO:0043022">
    <property type="term" value="F:ribosome binding"/>
    <property type="evidence" value="ECO:0007669"/>
    <property type="project" value="TreeGrafter"/>
</dbReference>
<dbReference type="EMBL" id="BMLG01000001">
    <property type="protein sequence ID" value="GGM22062.1"/>
    <property type="molecule type" value="Genomic_DNA"/>
</dbReference>
<feature type="binding site" evidence="8">
    <location>
        <position position="228"/>
    </location>
    <ligand>
        <name>Mg(2+)</name>
        <dbReference type="ChEBI" id="CHEBI:18420"/>
    </ligand>
</feature>
<dbReference type="InterPro" id="IPR006073">
    <property type="entry name" value="GTP-bd"/>
</dbReference>
<dbReference type="PIRSF" id="PIRSF006809">
    <property type="entry name" value="GTP-binding_hflX_prd"/>
    <property type="match status" value="1"/>
</dbReference>
<evidence type="ECO:0000313" key="12">
    <source>
        <dbReference type="Proteomes" id="UP000618460"/>
    </source>
</evidence>
<reference evidence="11" key="1">
    <citation type="journal article" date="2014" name="Int. J. Syst. Evol. Microbiol.">
        <title>Complete genome sequence of Corynebacterium casei LMG S-19264T (=DSM 44701T), isolated from a smear-ripened cheese.</title>
        <authorList>
            <consortium name="US DOE Joint Genome Institute (JGI-PGF)"/>
            <person name="Walter F."/>
            <person name="Albersmeier A."/>
            <person name="Kalinowski J."/>
            <person name="Ruckert C."/>
        </authorList>
    </citation>
    <scope>NUCLEOTIDE SEQUENCE</scope>
    <source>
        <strain evidence="11">CGMCC 1.6333</strain>
    </source>
</reference>
<evidence type="ECO:0000313" key="11">
    <source>
        <dbReference type="EMBL" id="GGM22062.1"/>
    </source>
</evidence>
<dbReference type="Gene3D" id="3.40.50.11060">
    <property type="entry name" value="GTPase HflX, N-terminal domain"/>
    <property type="match status" value="1"/>
</dbReference>
<dbReference type="GO" id="GO:0005525">
    <property type="term" value="F:GTP binding"/>
    <property type="evidence" value="ECO:0007669"/>
    <property type="project" value="UniProtKB-UniRule"/>
</dbReference>
<dbReference type="InterPro" id="IPR032305">
    <property type="entry name" value="GTP-bd_M"/>
</dbReference>
<evidence type="ECO:0000259" key="10">
    <source>
        <dbReference type="PROSITE" id="PS51705"/>
    </source>
</evidence>
<dbReference type="HAMAP" id="MF_00900">
    <property type="entry name" value="GTPase_HflX"/>
    <property type="match status" value="1"/>
</dbReference>
<keyword evidence="4 8" id="KW-0460">Magnesium</keyword>
<dbReference type="Pfam" id="PF01926">
    <property type="entry name" value="MMR_HSR1"/>
    <property type="match status" value="1"/>
</dbReference>
<dbReference type="GO" id="GO:0046872">
    <property type="term" value="F:metal ion binding"/>
    <property type="evidence" value="ECO:0007669"/>
    <property type="project" value="UniProtKB-KW"/>
</dbReference>
<dbReference type="PRINTS" id="PR00326">
    <property type="entry name" value="GTP1OBG"/>
</dbReference>
<evidence type="ECO:0000256" key="8">
    <source>
        <dbReference type="PIRSR" id="PIRSR006809-2"/>
    </source>
</evidence>
<dbReference type="GO" id="GO:0003924">
    <property type="term" value="F:GTPase activity"/>
    <property type="evidence" value="ECO:0007669"/>
    <property type="project" value="UniProtKB-UniRule"/>
</dbReference>
<keyword evidence="9" id="KW-0175">Coiled coil</keyword>
<dbReference type="RefSeq" id="WP_117151955.1">
    <property type="nucleotide sequence ID" value="NZ_BMLG01000001.1"/>
</dbReference>
<protein>
    <recommendedName>
        <fullName evidence="6">GTPase HflX</fullName>
    </recommendedName>
    <alternativeName>
        <fullName evidence="6">GTP-binding protein HflX</fullName>
    </alternativeName>
</protein>
<evidence type="ECO:0000256" key="7">
    <source>
        <dbReference type="PIRSR" id="PIRSR006809-1"/>
    </source>
</evidence>
<dbReference type="InterPro" id="IPR016496">
    <property type="entry name" value="GTPase_HflX"/>
</dbReference>
<organism evidence="11 12">
    <name type="scientific">Paraliobacillus quinghaiensis</name>
    <dbReference type="NCBI Taxonomy" id="470815"/>
    <lineage>
        <taxon>Bacteria</taxon>
        <taxon>Bacillati</taxon>
        <taxon>Bacillota</taxon>
        <taxon>Bacilli</taxon>
        <taxon>Bacillales</taxon>
        <taxon>Bacillaceae</taxon>
        <taxon>Paraliobacillus</taxon>
    </lineage>
</organism>
<dbReference type="Gene3D" id="3.40.50.300">
    <property type="entry name" value="P-loop containing nucleotide triphosphate hydrolases"/>
    <property type="match status" value="1"/>
</dbReference>
<evidence type="ECO:0000256" key="3">
    <source>
        <dbReference type="ARBA" id="ARBA00022741"/>
    </source>
</evidence>
<dbReference type="OrthoDB" id="9812272at2"/>
<dbReference type="Pfam" id="PF16360">
    <property type="entry name" value="GTP-bdg_M"/>
    <property type="match status" value="1"/>
</dbReference>
<dbReference type="PROSITE" id="PS51705">
    <property type="entry name" value="G_HFLX"/>
    <property type="match status" value="1"/>
</dbReference>
<dbReference type="GO" id="GO:0005737">
    <property type="term" value="C:cytoplasm"/>
    <property type="evidence" value="ECO:0007669"/>
    <property type="project" value="UniProtKB-SubCell"/>
</dbReference>
<name>A0A917TH17_9BACI</name>
<feature type="binding site" evidence="8">
    <location>
        <position position="208"/>
    </location>
    <ligand>
        <name>Mg(2+)</name>
        <dbReference type="ChEBI" id="CHEBI:18420"/>
    </ligand>
</feature>
<dbReference type="Gene3D" id="6.10.250.2860">
    <property type="match status" value="1"/>
</dbReference>
<keyword evidence="1 6" id="KW-0963">Cytoplasm</keyword>
<comment type="function">
    <text evidence="6">GTPase that associates with the 50S ribosomal subunit and may have a role during protein synthesis or ribosome biogenesis.</text>
</comment>
<comment type="subcellular location">
    <subcellularLocation>
        <location evidence="6">Cytoplasm</location>
    </subcellularLocation>
    <text evidence="6">May associate with membranes.</text>
</comment>
<reference evidence="11" key="2">
    <citation type="submission" date="2020-09" db="EMBL/GenBank/DDBJ databases">
        <authorList>
            <person name="Sun Q."/>
            <person name="Zhou Y."/>
        </authorList>
    </citation>
    <scope>NUCLEOTIDE SEQUENCE</scope>
    <source>
        <strain evidence="11">CGMCC 1.6333</strain>
    </source>
</reference>
<keyword evidence="3 6" id="KW-0547">Nucleotide-binding</keyword>
<dbReference type="CDD" id="cd01878">
    <property type="entry name" value="HflX"/>
    <property type="match status" value="1"/>
</dbReference>
<feature type="coiled-coil region" evidence="9">
    <location>
        <begin position="161"/>
        <end position="188"/>
    </location>
</feature>
<feature type="binding site" evidence="7">
    <location>
        <begin position="248"/>
        <end position="251"/>
    </location>
    <ligand>
        <name>GTP</name>
        <dbReference type="ChEBI" id="CHEBI:37565"/>
    </ligand>
</feature>
<comment type="caution">
    <text evidence="11">The sequence shown here is derived from an EMBL/GenBank/DDBJ whole genome shotgun (WGS) entry which is preliminary data.</text>
</comment>
<keyword evidence="5 6" id="KW-0342">GTP-binding</keyword>
<feature type="binding site" evidence="7">
    <location>
        <begin position="314"/>
        <end position="317"/>
    </location>
    <ligand>
        <name>GTP</name>
        <dbReference type="ChEBI" id="CHEBI:37565"/>
    </ligand>
</feature>